<proteinExistence type="predicted"/>
<evidence type="ECO:0000313" key="3">
    <source>
        <dbReference type="EMBL" id="CAH0679933.1"/>
    </source>
</evidence>
<dbReference type="InterPro" id="IPR055432">
    <property type="entry name" value="STING_LBD"/>
</dbReference>
<evidence type="ECO:0000313" key="4">
    <source>
        <dbReference type="Proteomes" id="UP001153292"/>
    </source>
</evidence>
<organism evidence="3 4">
    <name type="scientific">Chilo suppressalis</name>
    <name type="common">Asiatic rice borer moth</name>
    <dbReference type="NCBI Taxonomy" id="168631"/>
    <lineage>
        <taxon>Eukaryota</taxon>
        <taxon>Metazoa</taxon>
        <taxon>Ecdysozoa</taxon>
        <taxon>Arthropoda</taxon>
        <taxon>Hexapoda</taxon>
        <taxon>Insecta</taxon>
        <taxon>Pterygota</taxon>
        <taxon>Neoptera</taxon>
        <taxon>Endopterygota</taxon>
        <taxon>Lepidoptera</taxon>
        <taxon>Glossata</taxon>
        <taxon>Ditrysia</taxon>
        <taxon>Pyraloidea</taxon>
        <taxon>Crambidae</taxon>
        <taxon>Crambinae</taxon>
        <taxon>Chilo</taxon>
    </lineage>
</organism>
<sequence>MKAEVKNLNKLHIYAVEILFAASIFIASQNFNTENKSTFYAVVARHVIYIYIVRGSSEAIRVAYKAFHGNTGAVSRCCQHNHKHLLVFVAAFGYLILNQASLFGEEFLYLYVGSLVIKCMDMGVEKRKVSYGTGMACSFFEGYLALMIPSDGHTYVGLHENIRMFEANESVRFPVRRWFIIITKTMYCPPDLKEFNIPNRPDLPSLEACKSLENVVKDVAGVKRRVYRNSAYKIERRGLPSVYIAAECATPLHTLHRVMKKKSLYKELEDIDVEEVVKDFSSMLTSILELSEECKGKCEVIYFDNSDPEANLAEVLLQRIREIEPNFEEIIRQKDE</sequence>
<gene>
    <name evidence="3" type="ORF">CHILSU_LOCUS3902</name>
</gene>
<protein>
    <recommendedName>
        <fullName evidence="2">STING ligand-binding domain-containing protein</fullName>
    </recommendedName>
</protein>
<dbReference type="Proteomes" id="UP001153292">
    <property type="component" value="Chromosome 18"/>
</dbReference>
<keyword evidence="1" id="KW-1133">Transmembrane helix</keyword>
<evidence type="ECO:0000259" key="2">
    <source>
        <dbReference type="Pfam" id="PF15009"/>
    </source>
</evidence>
<dbReference type="InterPro" id="IPR038623">
    <property type="entry name" value="STING_C_sf"/>
</dbReference>
<dbReference type="Gene3D" id="3.40.50.12100">
    <property type="entry name" value="Stimulator of interferon genes protein"/>
    <property type="match status" value="1"/>
</dbReference>
<keyword evidence="1" id="KW-0812">Transmembrane</keyword>
<dbReference type="Pfam" id="PF15009">
    <property type="entry name" value="STING_LBD"/>
    <property type="match status" value="1"/>
</dbReference>
<keyword evidence="4" id="KW-1185">Reference proteome</keyword>
<dbReference type="PANTHER" id="PTHR34339:SF1">
    <property type="entry name" value="STIMULATOR OF INTERFERON GENES PROTEIN"/>
    <property type="match status" value="1"/>
</dbReference>
<name>A0ABN8EA93_CHISP</name>
<feature type="transmembrane region" description="Helical" evidence="1">
    <location>
        <begin position="37"/>
        <end position="53"/>
    </location>
</feature>
<keyword evidence="1" id="KW-0472">Membrane</keyword>
<feature type="transmembrane region" description="Helical" evidence="1">
    <location>
        <begin position="12"/>
        <end position="31"/>
    </location>
</feature>
<dbReference type="EMBL" id="OU963911">
    <property type="protein sequence ID" value="CAH0679933.1"/>
    <property type="molecule type" value="Genomic_DNA"/>
</dbReference>
<dbReference type="InterPro" id="IPR029158">
    <property type="entry name" value="STING"/>
</dbReference>
<evidence type="ECO:0000256" key="1">
    <source>
        <dbReference type="SAM" id="Phobius"/>
    </source>
</evidence>
<accession>A0ABN8EA93</accession>
<dbReference type="PANTHER" id="PTHR34339">
    <property type="entry name" value="STIMULATOR OF INTERFERON GENES PROTEIN"/>
    <property type="match status" value="1"/>
</dbReference>
<feature type="domain" description="STING ligand-binding" evidence="2">
    <location>
        <begin position="131"/>
        <end position="322"/>
    </location>
</feature>
<feature type="transmembrane region" description="Helical" evidence="1">
    <location>
        <begin position="85"/>
        <end position="102"/>
    </location>
</feature>
<reference evidence="3" key="1">
    <citation type="submission" date="2021-12" db="EMBL/GenBank/DDBJ databases">
        <authorList>
            <person name="King R."/>
        </authorList>
    </citation>
    <scope>NUCLEOTIDE SEQUENCE</scope>
</reference>